<dbReference type="InterPro" id="IPR005804">
    <property type="entry name" value="FA_desaturase_dom"/>
</dbReference>
<evidence type="ECO:0000259" key="2">
    <source>
        <dbReference type="Pfam" id="PF00487"/>
    </source>
</evidence>
<evidence type="ECO:0000313" key="3">
    <source>
        <dbReference type="EMBL" id="MFC4655984.1"/>
    </source>
</evidence>
<dbReference type="Proteomes" id="UP001595962">
    <property type="component" value="Unassembled WGS sequence"/>
</dbReference>
<dbReference type="PANTHER" id="PTHR19353">
    <property type="entry name" value="FATTY ACID DESATURASE 2"/>
    <property type="match status" value="1"/>
</dbReference>
<reference evidence="4" key="1">
    <citation type="journal article" date="2019" name="Int. J. Syst. Evol. Microbiol.">
        <title>The Global Catalogue of Microorganisms (GCM) 10K type strain sequencing project: providing services to taxonomists for standard genome sequencing and annotation.</title>
        <authorList>
            <consortium name="The Broad Institute Genomics Platform"/>
            <consortium name="The Broad Institute Genome Sequencing Center for Infectious Disease"/>
            <person name="Wu L."/>
            <person name="Ma J."/>
        </authorList>
    </citation>
    <scope>NUCLEOTIDE SEQUENCE [LARGE SCALE GENOMIC DNA]</scope>
    <source>
        <strain evidence="4">DT28</strain>
    </source>
</reference>
<sequence length="364" mass="42214">MHLSEAKLALLAQELNALKAGVMDQVGEREARYIRRILLLQRLCAISGRILMVLGFLTLWLWGLGVLLLALAKILDNMEIGHNVLHGQYDWMDDPVLHSQRFEWDIACDAGSWRRTHNFEHHTYTNIIGKDRDFGYGLLRLSNDFRWRLRNLWQMLTYFMLSTLFQWGVSYHELAGERVFFGKKKTDRQSQISHSALKRAFFGKGARQLVKDYLVFPLLAGPMWAWVMFGNLLANVLRNWWTSTVIFCGHFTADIHAFKAEQCQDESLGHWYYRQMLGSSNFTGPRWFHILTGHLSCQIEHHLFPDMPAMHYPRVAKEVQHIASRYGIPYNSGSFIGQYLTVLGRILRYSLPGGHSAVRLSRAE</sequence>
<feature type="transmembrane region" description="Helical" evidence="1">
    <location>
        <begin position="213"/>
        <end position="234"/>
    </location>
</feature>
<keyword evidence="1" id="KW-0812">Transmembrane</keyword>
<keyword evidence="4" id="KW-1185">Reference proteome</keyword>
<protein>
    <submittedName>
        <fullName evidence="3">Fatty acid desaturase family protein</fullName>
    </submittedName>
</protein>
<proteinExistence type="predicted"/>
<name>A0ABV9JP48_9GAMM</name>
<keyword evidence="1" id="KW-0472">Membrane</keyword>
<feature type="transmembrane region" description="Helical" evidence="1">
    <location>
        <begin position="50"/>
        <end position="72"/>
    </location>
</feature>
<accession>A0ABV9JP48</accession>
<keyword evidence="1" id="KW-1133">Transmembrane helix</keyword>
<comment type="caution">
    <text evidence="3">The sequence shown here is derived from an EMBL/GenBank/DDBJ whole genome shotgun (WGS) entry which is preliminary data.</text>
</comment>
<evidence type="ECO:0000313" key="4">
    <source>
        <dbReference type="Proteomes" id="UP001595962"/>
    </source>
</evidence>
<feature type="transmembrane region" description="Helical" evidence="1">
    <location>
        <begin position="152"/>
        <end position="169"/>
    </location>
</feature>
<dbReference type="InterPro" id="IPR012171">
    <property type="entry name" value="Fatty_acid_desaturase"/>
</dbReference>
<dbReference type="Pfam" id="PF00487">
    <property type="entry name" value="FA_desaturase"/>
    <property type="match status" value="1"/>
</dbReference>
<dbReference type="RefSeq" id="WP_377334598.1">
    <property type="nucleotide sequence ID" value="NZ_JBHSGB010000010.1"/>
</dbReference>
<organism evidence="3 4">
    <name type="scientific">Rheinheimera marina</name>
    <dbReference type="NCBI Taxonomy" id="1774958"/>
    <lineage>
        <taxon>Bacteria</taxon>
        <taxon>Pseudomonadati</taxon>
        <taxon>Pseudomonadota</taxon>
        <taxon>Gammaproteobacteria</taxon>
        <taxon>Chromatiales</taxon>
        <taxon>Chromatiaceae</taxon>
        <taxon>Rheinheimera</taxon>
    </lineage>
</organism>
<evidence type="ECO:0000256" key="1">
    <source>
        <dbReference type="SAM" id="Phobius"/>
    </source>
</evidence>
<gene>
    <name evidence="3" type="ORF">ACFO3I_13285</name>
</gene>
<feature type="domain" description="Fatty acid desaturase" evidence="2">
    <location>
        <begin position="60"/>
        <end position="332"/>
    </location>
</feature>
<dbReference type="PANTHER" id="PTHR19353:SF84">
    <property type="entry name" value="ACYL-COA DELTA-9-DESATURASE, DESB"/>
    <property type="match status" value="1"/>
</dbReference>
<dbReference type="CDD" id="cd03506">
    <property type="entry name" value="Delta6-FADS-like"/>
    <property type="match status" value="1"/>
</dbReference>
<dbReference type="EMBL" id="JBHSGB010000010">
    <property type="protein sequence ID" value="MFC4655984.1"/>
    <property type="molecule type" value="Genomic_DNA"/>
</dbReference>